<accession>A0A2M8EKT0</accession>
<proteinExistence type="predicted"/>
<evidence type="ECO:0000313" key="1">
    <source>
        <dbReference type="EMBL" id="PJC23339.1"/>
    </source>
</evidence>
<organism evidence="1 2">
    <name type="scientific">candidate division WWE3 bacterium CG_4_9_14_0_2_um_filter_35_11</name>
    <dbReference type="NCBI Taxonomy" id="1975077"/>
    <lineage>
        <taxon>Bacteria</taxon>
        <taxon>Katanobacteria</taxon>
    </lineage>
</organism>
<comment type="caution">
    <text evidence="1">The sequence shown here is derived from an EMBL/GenBank/DDBJ whole genome shotgun (WGS) entry which is preliminary data.</text>
</comment>
<dbReference type="EMBL" id="PFSJ01000029">
    <property type="protein sequence ID" value="PJC23339.1"/>
    <property type="molecule type" value="Genomic_DNA"/>
</dbReference>
<gene>
    <name evidence="1" type="ORF">CO058_03970</name>
</gene>
<evidence type="ECO:0000313" key="2">
    <source>
        <dbReference type="Proteomes" id="UP000229756"/>
    </source>
</evidence>
<dbReference type="Proteomes" id="UP000229756">
    <property type="component" value="Unassembled WGS sequence"/>
</dbReference>
<sequence length="101" mass="10708">MNPTVVGDANLSTREGQIVEGVVPVVNVESPVAPISPTSNIQRYPLNGLGSNVFDVQNPKARVGNEFNPDTQASLSRQVDLASGDVKSAWTWNSIMTVVSA</sequence>
<reference evidence="2" key="1">
    <citation type="submission" date="2017-09" db="EMBL/GenBank/DDBJ databases">
        <title>Depth-based differentiation of microbial function through sediment-hosted aquifers and enrichment of novel symbionts in the deep terrestrial subsurface.</title>
        <authorList>
            <person name="Probst A.J."/>
            <person name="Ladd B."/>
            <person name="Jarett J.K."/>
            <person name="Geller-Mcgrath D.E."/>
            <person name="Sieber C.M.K."/>
            <person name="Emerson J.B."/>
            <person name="Anantharaman K."/>
            <person name="Thomas B.C."/>
            <person name="Malmstrom R."/>
            <person name="Stieglmeier M."/>
            <person name="Klingl A."/>
            <person name="Woyke T."/>
            <person name="Ryan C.M."/>
            <person name="Banfield J.F."/>
        </authorList>
    </citation>
    <scope>NUCLEOTIDE SEQUENCE [LARGE SCALE GENOMIC DNA]</scope>
</reference>
<name>A0A2M8EKT0_UNCKA</name>
<dbReference type="AlphaFoldDB" id="A0A2M8EKT0"/>
<protein>
    <submittedName>
        <fullName evidence="1">Uncharacterized protein</fullName>
    </submittedName>
</protein>